<organism evidence="3">
    <name type="scientific">Chlorobaculum parvum</name>
    <dbReference type="NCBI Taxonomy" id="274539"/>
    <lineage>
        <taxon>Bacteria</taxon>
        <taxon>Pseudomonadati</taxon>
        <taxon>Chlorobiota</taxon>
        <taxon>Chlorobiia</taxon>
        <taxon>Chlorobiales</taxon>
        <taxon>Chlorobiaceae</taxon>
        <taxon>Chlorobaculum</taxon>
    </lineage>
</organism>
<dbReference type="PROSITE" id="PS51257">
    <property type="entry name" value="PROKAR_LIPOPROTEIN"/>
    <property type="match status" value="1"/>
</dbReference>
<feature type="signal peptide" evidence="1">
    <location>
        <begin position="1"/>
        <end position="19"/>
    </location>
</feature>
<dbReference type="InterPro" id="IPR024267">
    <property type="entry name" value="DUF4878"/>
</dbReference>
<dbReference type="EMBL" id="DRSQ01000085">
    <property type="protein sequence ID" value="HHE31802.1"/>
    <property type="molecule type" value="Genomic_DNA"/>
</dbReference>
<feature type="chain" id="PRO_5028483732" evidence="1">
    <location>
        <begin position="20"/>
        <end position="129"/>
    </location>
</feature>
<dbReference type="Pfam" id="PF12870">
    <property type="entry name" value="DUF4878"/>
    <property type="match status" value="1"/>
</dbReference>
<feature type="domain" description="DUF4878" evidence="2">
    <location>
        <begin position="24"/>
        <end position="123"/>
    </location>
</feature>
<evidence type="ECO:0000259" key="2">
    <source>
        <dbReference type="Pfam" id="PF12870"/>
    </source>
</evidence>
<evidence type="ECO:0000313" key="3">
    <source>
        <dbReference type="EMBL" id="HHE31802.1"/>
    </source>
</evidence>
<evidence type="ECO:0000256" key="1">
    <source>
        <dbReference type="SAM" id="SignalP"/>
    </source>
</evidence>
<reference evidence="3" key="1">
    <citation type="journal article" date="2020" name="mSystems">
        <title>Genome- and Community-Level Interaction Insights into Carbon Utilization and Element Cycling Functions of Hydrothermarchaeota in Hydrothermal Sediment.</title>
        <authorList>
            <person name="Zhou Z."/>
            <person name="Liu Y."/>
            <person name="Xu W."/>
            <person name="Pan J."/>
            <person name="Luo Z.H."/>
            <person name="Li M."/>
        </authorList>
    </citation>
    <scope>NUCLEOTIDE SEQUENCE [LARGE SCALE GENOMIC DNA]</scope>
    <source>
        <strain evidence="3">HyVt-633</strain>
    </source>
</reference>
<dbReference type="Gene3D" id="3.10.450.50">
    <property type="match status" value="1"/>
</dbReference>
<gene>
    <name evidence="3" type="ORF">ENL07_04025</name>
</gene>
<dbReference type="AlphaFoldDB" id="A0A7C5HIW5"/>
<keyword evidence="1" id="KW-0732">Signal</keyword>
<sequence>MKLISLRATVLVMMMALLASCGLFKPGPSKVVKNFYHDVEAGKIEEATKLFSAQVQQTFGSKLSTVMSSQTRKIEQKGGIKSIDTKENITGDLAKVEYTVTYKDGSTEQGTIDLIKEKGDWKIQLGPNK</sequence>
<accession>A0A7C5HIW5</accession>
<protein>
    <submittedName>
        <fullName evidence="3">DUF4878 domain-containing protein</fullName>
    </submittedName>
</protein>
<dbReference type="Proteomes" id="UP000886058">
    <property type="component" value="Unassembled WGS sequence"/>
</dbReference>
<comment type="caution">
    <text evidence="3">The sequence shown here is derived from an EMBL/GenBank/DDBJ whole genome shotgun (WGS) entry which is preliminary data.</text>
</comment>
<proteinExistence type="predicted"/>
<name>A0A7C5HIW5_9CHLB</name>